<protein>
    <submittedName>
        <fullName evidence="1">Uncharacterized protein</fullName>
    </submittedName>
</protein>
<dbReference type="Proteomes" id="UP001177021">
    <property type="component" value="Unassembled WGS sequence"/>
</dbReference>
<organism evidence="1 2">
    <name type="scientific">Trifolium pratense</name>
    <name type="common">Red clover</name>
    <dbReference type="NCBI Taxonomy" id="57577"/>
    <lineage>
        <taxon>Eukaryota</taxon>
        <taxon>Viridiplantae</taxon>
        <taxon>Streptophyta</taxon>
        <taxon>Embryophyta</taxon>
        <taxon>Tracheophyta</taxon>
        <taxon>Spermatophyta</taxon>
        <taxon>Magnoliopsida</taxon>
        <taxon>eudicotyledons</taxon>
        <taxon>Gunneridae</taxon>
        <taxon>Pentapetalae</taxon>
        <taxon>rosids</taxon>
        <taxon>fabids</taxon>
        <taxon>Fabales</taxon>
        <taxon>Fabaceae</taxon>
        <taxon>Papilionoideae</taxon>
        <taxon>50 kb inversion clade</taxon>
        <taxon>NPAAA clade</taxon>
        <taxon>Hologalegina</taxon>
        <taxon>IRL clade</taxon>
        <taxon>Trifolieae</taxon>
        <taxon>Trifolium</taxon>
    </lineage>
</organism>
<gene>
    <name evidence="1" type="ORF">MILVUS5_LOCUS10522</name>
</gene>
<evidence type="ECO:0000313" key="2">
    <source>
        <dbReference type="Proteomes" id="UP001177021"/>
    </source>
</evidence>
<reference evidence="1" key="1">
    <citation type="submission" date="2023-10" db="EMBL/GenBank/DDBJ databases">
        <authorList>
            <person name="Rodriguez Cubillos JULIANA M."/>
            <person name="De Vega J."/>
        </authorList>
    </citation>
    <scope>NUCLEOTIDE SEQUENCE</scope>
</reference>
<dbReference type="EMBL" id="CASHSV030000024">
    <property type="protein sequence ID" value="CAJ2640724.1"/>
    <property type="molecule type" value="Genomic_DNA"/>
</dbReference>
<sequence length="515" mass="59564">MECPNWLELPRDITINILQRLSTVDIVTRACFVCPQWWNICKDPFMFRTIHMIDDDISHTDLLKICRHAIERSCGRLQEFDIENFGTDDLLNYIAENGSHLRCLRLAYCNGITDKGLIDAANKLPLLEELDIYFSDITKDSLEVIGRSCPFLKSLNYCFGYSSDNKWYDEAFSFIKTMPQLRHLEICSDMLTNDALLAILDGCPLLESLDMESCDCLDFRGNVWKRCCQQIKNLQRPYEIEDGLFFDDDTYFDNVSENWNDDSNLDSEDDYDDLDDSNLDSEDGYDNRRILSQKSLSESQNHHRFTIEKLHHQKNTIVSQSQNHHRFANLSLNRFAKPTELNRKSKSTPELNRNSLNHAGATIFVSRFCFTPSSSSKLNEYEKRIVERDSQEPLGDDVSIQQADDIIFLDVVGGVDKKGRIYGLGPEAERYKRSRSSTYDGISSSEYQHMRTIISDLSAENMTLKEKLKTHEELIHQSQEDSRLLREQLFQFMEKFSLSHLPPHSDPPPPPPPTT</sequence>
<accession>A0ACB0J6W2</accession>
<name>A0ACB0J6W2_TRIPR</name>
<proteinExistence type="predicted"/>
<evidence type="ECO:0000313" key="1">
    <source>
        <dbReference type="EMBL" id="CAJ2640724.1"/>
    </source>
</evidence>
<comment type="caution">
    <text evidence="1">The sequence shown here is derived from an EMBL/GenBank/DDBJ whole genome shotgun (WGS) entry which is preliminary data.</text>
</comment>
<keyword evidence="2" id="KW-1185">Reference proteome</keyword>